<dbReference type="InterPro" id="IPR004014">
    <property type="entry name" value="ATPase_P-typ_cation-transptr_N"/>
</dbReference>
<dbReference type="InterPro" id="IPR036412">
    <property type="entry name" value="HAD-like_sf"/>
</dbReference>
<dbReference type="InterPro" id="IPR008250">
    <property type="entry name" value="ATPase_P-typ_transduc_dom_A_sf"/>
</dbReference>
<feature type="transmembrane region" description="Helical" evidence="10">
    <location>
        <begin position="698"/>
        <end position="722"/>
    </location>
</feature>
<reference evidence="13" key="1">
    <citation type="journal article" date="2019" name="Int. J. Syst. Evol. Microbiol.">
        <title>The Global Catalogue of Microorganisms (GCM) 10K type strain sequencing project: providing services to taxonomists for standard genome sequencing and annotation.</title>
        <authorList>
            <consortium name="The Broad Institute Genomics Platform"/>
            <consortium name="The Broad Institute Genome Sequencing Center for Infectious Disease"/>
            <person name="Wu L."/>
            <person name="Ma J."/>
        </authorList>
    </citation>
    <scope>NUCLEOTIDE SEQUENCE [LARGE SCALE GENOMIC DNA]</scope>
    <source>
        <strain evidence="13">KCTC 42248</strain>
    </source>
</reference>
<dbReference type="InterPro" id="IPR001757">
    <property type="entry name" value="P_typ_ATPase"/>
</dbReference>
<dbReference type="Gene3D" id="3.40.50.1000">
    <property type="entry name" value="HAD superfamily/HAD-like"/>
    <property type="match status" value="1"/>
</dbReference>
<dbReference type="SMART" id="SM00831">
    <property type="entry name" value="Cation_ATPase_N"/>
    <property type="match status" value="1"/>
</dbReference>
<dbReference type="Proteomes" id="UP001597393">
    <property type="component" value="Unassembled WGS sequence"/>
</dbReference>
<keyword evidence="7" id="KW-1278">Translocase</keyword>
<comment type="subcellular location">
    <subcellularLocation>
        <location evidence="1">Cell membrane</location>
        <topology evidence="1">Multi-pass membrane protein</topology>
    </subcellularLocation>
</comment>
<dbReference type="NCBIfam" id="TIGR01494">
    <property type="entry name" value="ATPase_P-type"/>
    <property type="match status" value="2"/>
</dbReference>
<dbReference type="InterPro" id="IPR023214">
    <property type="entry name" value="HAD_sf"/>
</dbReference>
<gene>
    <name evidence="12" type="ORF">ACFSQ3_03155</name>
</gene>
<dbReference type="Gene3D" id="3.40.1110.10">
    <property type="entry name" value="Calcium-transporting ATPase, cytoplasmic domain N"/>
    <property type="match status" value="1"/>
</dbReference>
<evidence type="ECO:0000259" key="11">
    <source>
        <dbReference type="SMART" id="SM00831"/>
    </source>
</evidence>
<name>A0ABW5NJ90_9SPHI</name>
<evidence type="ECO:0000256" key="8">
    <source>
        <dbReference type="ARBA" id="ARBA00022989"/>
    </source>
</evidence>
<evidence type="ECO:0000313" key="13">
    <source>
        <dbReference type="Proteomes" id="UP001597393"/>
    </source>
</evidence>
<dbReference type="SUPFAM" id="SSF56784">
    <property type="entry name" value="HAD-like"/>
    <property type="match status" value="1"/>
</dbReference>
<feature type="transmembrane region" description="Helical" evidence="10">
    <location>
        <begin position="285"/>
        <end position="307"/>
    </location>
</feature>
<feature type="transmembrane region" description="Helical" evidence="10">
    <location>
        <begin position="63"/>
        <end position="85"/>
    </location>
</feature>
<dbReference type="InterPro" id="IPR023299">
    <property type="entry name" value="ATPase_P-typ_cyto_dom_N"/>
</dbReference>
<proteinExistence type="inferred from homology"/>
<evidence type="ECO:0000313" key="12">
    <source>
        <dbReference type="EMBL" id="MFD2597938.1"/>
    </source>
</evidence>
<organism evidence="12 13">
    <name type="scientific">Sphingobacterium corticis</name>
    <dbReference type="NCBI Taxonomy" id="1812823"/>
    <lineage>
        <taxon>Bacteria</taxon>
        <taxon>Pseudomonadati</taxon>
        <taxon>Bacteroidota</taxon>
        <taxon>Sphingobacteriia</taxon>
        <taxon>Sphingobacteriales</taxon>
        <taxon>Sphingobacteriaceae</taxon>
        <taxon>Sphingobacterium</taxon>
    </lineage>
</organism>
<dbReference type="Pfam" id="PF13246">
    <property type="entry name" value="Cation_ATPase"/>
    <property type="match status" value="1"/>
</dbReference>
<dbReference type="SUPFAM" id="SSF81660">
    <property type="entry name" value="Metal cation-transporting ATPase, ATP-binding domain N"/>
    <property type="match status" value="1"/>
</dbReference>
<evidence type="ECO:0000256" key="6">
    <source>
        <dbReference type="ARBA" id="ARBA00022840"/>
    </source>
</evidence>
<keyword evidence="5" id="KW-0547">Nucleotide-binding</keyword>
<keyword evidence="4 10" id="KW-0812">Transmembrane</keyword>
<keyword evidence="3" id="KW-1003">Cell membrane</keyword>
<comment type="caution">
    <text evidence="12">The sequence shown here is derived from an EMBL/GenBank/DDBJ whole genome shotgun (WGS) entry which is preliminary data.</text>
</comment>
<dbReference type="Gene3D" id="1.20.1110.10">
    <property type="entry name" value="Calcium-transporting ATPase, transmembrane domain"/>
    <property type="match status" value="1"/>
</dbReference>
<dbReference type="InterPro" id="IPR006068">
    <property type="entry name" value="ATPase_P-typ_cation-transptr_C"/>
</dbReference>
<feature type="transmembrane region" description="Helical" evidence="10">
    <location>
        <begin position="870"/>
        <end position="887"/>
    </location>
</feature>
<dbReference type="PRINTS" id="PR00119">
    <property type="entry name" value="CATATPASE"/>
</dbReference>
<feature type="transmembrane region" description="Helical" evidence="10">
    <location>
        <begin position="91"/>
        <end position="107"/>
    </location>
</feature>
<evidence type="ECO:0000256" key="3">
    <source>
        <dbReference type="ARBA" id="ARBA00022475"/>
    </source>
</evidence>
<dbReference type="RefSeq" id="WP_380867398.1">
    <property type="nucleotide sequence ID" value="NZ_JBHUMA010000004.1"/>
</dbReference>
<dbReference type="Gene3D" id="2.70.150.10">
    <property type="entry name" value="Calcium-transporting ATPase, cytoplasmic transduction domain A"/>
    <property type="match status" value="1"/>
</dbReference>
<feature type="transmembrane region" description="Helical" evidence="10">
    <location>
        <begin position="801"/>
        <end position="819"/>
    </location>
</feature>
<keyword evidence="13" id="KW-1185">Reference proteome</keyword>
<dbReference type="SFLD" id="SFLDS00003">
    <property type="entry name" value="Haloacid_Dehalogenase"/>
    <property type="match status" value="1"/>
</dbReference>
<dbReference type="PANTHER" id="PTHR43294">
    <property type="entry name" value="SODIUM/POTASSIUM-TRANSPORTING ATPASE SUBUNIT ALPHA"/>
    <property type="match status" value="1"/>
</dbReference>
<dbReference type="CDD" id="cd02080">
    <property type="entry name" value="P-type_ATPase_cation"/>
    <property type="match status" value="1"/>
</dbReference>
<keyword evidence="8 10" id="KW-1133">Transmembrane helix</keyword>
<dbReference type="Pfam" id="PF00690">
    <property type="entry name" value="Cation_ATPase_N"/>
    <property type="match status" value="1"/>
</dbReference>
<keyword evidence="6" id="KW-0067">ATP-binding</keyword>
<evidence type="ECO:0000256" key="5">
    <source>
        <dbReference type="ARBA" id="ARBA00022741"/>
    </source>
</evidence>
<dbReference type="InterPro" id="IPR050510">
    <property type="entry name" value="Cation_transp_ATPase_P-type"/>
</dbReference>
<dbReference type="InterPro" id="IPR018303">
    <property type="entry name" value="ATPase_P-typ_P_site"/>
</dbReference>
<evidence type="ECO:0000256" key="1">
    <source>
        <dbReference type="ARBA" id="ARBA00004651"/>
    </source>
</evidence>
<dbReference type="InterPro" id="IPR059000">
    <property type="entry name" value="ATPase_P-type_domA"/>
</dbReference>
<dbReference type="Pfam" id="PF00122">
    <property type="entry name" value="E1-E2_ATPase"/>
    <property type="match status" value="1"/>
</dbReference>
<dbReference type="InterPro" id="IPR044492">
    <property type="entry name" value="P_typ_ATPase_HD_dom"/>
</dbReference>
<evidence type="ECO:0000256" key="10">
    <source>
        <dbReference type="SAM" id="Phobius"/>
    </source>
</evidence>
<dbReference type="PRINTS" id="PR00120">
    <property type="entry name" value="HATPASE"/>
</dbReference>
<feature type="transmembrane region" description="Helical" evidence="10">
    <location>
        <begin position="839"/>
        <end position="858"/>
    </location>
</feature>
<evidence type="ECO:0000256" key="9">
    <source>
        <dbReference type="ARBA" id="ARBA00023136"/>
    </source>
</evidence>
<dbReference type="EMBL" id="JBHUMA010000004">
    <property type="protein sequence ID" value="MFD2597938.1"/>
    <property type="molecule type" value="Genomic_DNA"/>
</dbReference>
<dbReference type="SFLD" id="SFLDG00002">
    <property type="entry name" value="C1.7:_P-type_atpase_like"/>
    <property type="match status" value="1"/>
</dbReference>
<feature type="transmembrane region" description="Helical" evidence="10">
    <location>
        <begin position="770"/>
        <end position="789"/>
    </location>
</feature>
<dbReference type="InterPro" id="IPR023298">
    <property type="entry name" value="ATPase_P-typ_TM_dom_sf"/>
</dbReference>
<dbReference type="PANTHER" id="PTHR43294:SF21">
    <property type="entry name" value="CATION TRANSPORTING ATPASE"/>
    <property type="match status" value="1"/>
</dbReference>
<dbReference type="SFLD" id="SFLDF00027">
    <property type="entry name" value="p-type_atpase"/>
    <property type="match status" value="1"/>
</dbReference>
<feature type="domain" description="Cation-transporting P-type ATPase N-terminal" evidence="11">
    <location>
        <begin position="13"/>
        <end position="87"/>
    </location>
</feature>
<comment type="similarity">
    <text evidence="2">Belongs to the cation transport ATPase (P-type) (TC 3.A.3) family. Type IIA subfamily.</text>
</comment>
<dbReference type="PROSITE" id="PS00154">
    <property type="entry name" value="ATPASE_E1_E2"/>
    <property type="match status" value="1"/>
</dbReference>
<feature type="transmembrane region" description="Helical" evidence="10">
    <location>
        <begin position="728"/>
        <end position="749"/>
    </location>
</feature>
<protein>
    <submittedName>
        <fullName evidence="12">Cation-transporting P-type ATPase</fullName>
    </submittedName>
</protein>
<evidence type="ECO:0000256" key="2">
    <source>
        <dbReference type="ARBA" id="ARBA00005675"/>
    </source>
</evidence>
<dbReference type="SUPFAM" id="SSF81665">
    <property type="entry name" value="Calcium ATPase, transmembrane domain M"/>
    <property type="match status" value="1"/>
</dbReference>
<evidence type="ECO:0000256" key="7">
    <source>
        <dbReference type="ARBA" id="ARBA00022967"/>
    </source>
</evidence>
<dbReference type="SUPFAM" id="SSF81653">
    <property type="entry name" value="Calcium ATPase, transduction domain A"/>
    <property type="match status" value="1"/>
</dbReference>
<sequence>MENSNEHKDNNRSWHAKDVEDVISSLKTDSSDGLSSSTANKLLEKHGPNELPQKKKQSDIVRFFKHFHDVLIYVLLVAAVITTILGHYTDTIVIILVAIINATIGFVQEGKAEKALESIKGILSLKATVLREGKRKEIDATDVVLGDIVLLSAGDKVPADLRLFESDNLKIEESALTGESESSEKRTDTIEEDVDLGDRNNMAYTSTTVSNGTGKGIVVAVGRNTEIGKINQMMSDVAQLTTPLLRQTSQFGKTVALATLFLAAGTFAFGFYFRDYDTEELLLSAIGLAVAAIPEGLPAILSIILAIGVQNMAKRNAIVRNLPSVETLGSVSVICSDKTGTLTKNEMTVKDVILHNQHYEVTGIGYAPEDGDIQQNDKTIDVQDDSGLKRFLQCIYVCNEASIDKNKKGEWIIKGDPTEGALVTVYKKSGLDEEKPKRIATIPFDSDYKYMATLVEEDTDAVMYVKGAPDRLLELATKQLNDDGEAVDLDLQYWKEQITNLAKEGKRLIAAGYKQVPSGNSDIDHDDLEEDLILVGLAGIIDPPREEAIEAIKICADAGIRVKMITGDHVDTAKAIGKEMGIGDGEKACRGADLEKMSDQEMRKAVLEYDIFARTSPEHKLRLVEALQAEGRICAMTGDGVNDAPALKKADVGIAMGIKGTEVTKDASEMVLADDNFRTIVDAVEEGRRIYDNLKKTILFILPTNGAESLLIMASILFGYIMPLTPLQILWVNMVTSVTVSLALAFEGIEEGTMKRKPRNAKEPLLSGYFIWRIVFVSVVIAGGTLYLVQYLTDQGVNNDTIRTVTMQTIVISQLFHLFNCRSIHGTAFDSKFFTNNAIYIVAVLLFALQAAITYLPFMNRIFGTQPLELSFWQYPVYLGLAVFIIVEIEKWIVRKLVLSKQEEETA</sequence>
<accession>A0ABW5NJ90</accession>
<evidence type="ECO:0000256" key="4">
    <source>
        <dbReference type="ARBA" id="ARBA00022692"/>
    </source>
</evidence>
<dbReference type="Pfam" id="PF00689">
    <property type="entry name" value="Cation_ATPase_C"/>
    <property type="match status" value="1"/>
</dbReference>
<keyword evidence="9 10" id="KW-0472">Membrane</keyword>
<feature type="transmembrane region" description="Helical" evidence="10">
    <location>
        <begin position="254"/>
        <end position="273"/>
    </location>
</feature>